<dbReference type="STRING" id="768706.Desor_5387"/>
<dbReference type="Proteomes" id="UP000006346">
    <property type="component" value="Chromosome"/>
</dbReference>
<dbReference type="EMBL" id="CP003108">
    <property type="protein sequence ID" value="AET70763.1"/>
    <property type="molecule type" value="Genomic_DNA"/>
</dbReference>
<feature type="transmembrane region" description="Helical" evidence="1">
    <location>
        <begin position="269"/>
        <end position="290"/>
    </location>
</feature>
<dbReference type="eggNOG" id="COG5281">
    <property type="taxonomic scope" value="Bacteria"/>
</dbReference>
<name>G7WEF0_DESOD</name>
<feature type="transmembrane region" description="Helical" evidence="1">
    <location>
        <begin position="342"/>
        <end position="361"/>
    </location>
</feature>
<feature type="transmembrane region" description="Helical" evidence="1">
    <location>
        <begin position="235"/>
        <end position="257"/>
    </location>
</feature>
<keyword evidence="1" id="KW-1133">Transmembrane helix</keyword>
<proteinExistence type="predicted"/>
<keyword evidence="1" id="KW-0812">Transmembrane</keyword>
<dbReference type="AlphaFoldDB" id="G7WEF0"/>
<evidence type="ECO:0000313" key="3">
    <source>
        <dbReference type="Proteomes" id="UP000006346"/>
    </source>
</evidence>
<reference evidence="3" key="1">
    <citation type="submission" date="2011-11" db="EMBL/GenBank/DDBJ databases">
        <title>Complete sequence of Desulfosporosinus orientis DSM 765.</title>
        <authorList>
            <person name="Lucas S."/>
            <person name="Han J."/>
            <person name="Lapidus A."/>
            <person name="Cheng J.-F."/>
            <person name="Goodwin L."/>
            <person name="Pitluck S."/>
            <person name="Peters L."/>
            <person name="Ovchinnikova G."/>
            <person name="Teshima H."/>
            <person name="Detter J.C."/>
            <person name="Han C."/>
            <person name="Tapia R."/>
            <person name="Land M."/>
            <person name="Hauser L."/>
            <person name="Kyrpides N."/>
            <person name="Ivanova N."/>
            <person name="Pagani I."/>
            <person name="Pester M."/>
            <person name="Spring S."/>
            <person name="Ollivier B."/>
            <person name="Rattei T."/>
            <person name="Klenk H.-P."/>
            <person name="Wagner M."/>
            <person name="Loy A."/>
            <person name="Woyke T."/>
        </authorList>
    </citation>
    <scope>NUCLEOTIDE SEQUENCE [LARGE SCALE GENOMIC DNA]</scope>
    <source>
        <strain evidence="3">ATCC 19365 / DSM 765 / NCIMB 8382 / VKM B-1628</strain>
    </source>
</reference>
<organism evidence="2 3">
    <name type="scientific">Desulfosporosinus orientis (strain ATCC 19365 / DSM 765 / NCIMB 8382 / VKM B-1628 / Singapore I)</name>
    <name type="common">Desulfotomaculum orientis</name>
    <dbReference type="NCBI Taxonomy" id="768706"/>
    <lineage>
        <taxon>Bacteria</taxon>
        <taxon>Bacillati</taxon>
        <taxon>Bacillota</taxon>
        <taxon>Clostridia</taxon>
        <taxon>Eubacteriales</taxon>
        <taxon>Desulfitobacteriaceae</taxon>
        <taxon>Desulfosporosinus</taxon>
    </lineage>
</organism>
<gene>
    <name evidence="2" type="ordered locus">Desor_5387</name>
</gene>
<sequence length="601" mass="64641">MLDLFNINIEVPARFKDAVGLMNDLGKASISAAMEQQNLQDMFVARTGSGEIGTAMFDKFRAEAVAAGEDVNESLQSSLTFLPSVQNAGQITQLNDAARHLSAFDSSGKGMTGAAEAIKEALSGNLAPLSEGYSLPEKEMQAFNLDDLGQSGNIDGFIKAFDQLLEKEKMGQEAFDQMMKSPTKQLEILTNNMEAGLAGAGERGAETLSAHLSSVLLKLNNAFQEGKFQPFFDGLSMGVTIVAQGIAGIVDVLAWLGEGVEQNWNVIEPILAMIGSALALWALTQIPLLYTKLGLLYAQLCLQVAPILEAAAAWLLMNWPILLVGAAIGFLLYAMLNWGDTTANVIGYIGGLIGMLFSFIYNKLAYFVNGILSVAEFICNVFIDPVNAVKKLFYDLAVNALGYIRNLASGIQALLDSMGIKIDITAGMDNFLKTLKEERESLKSEAGLVSLPRLEQMDSGDAFSKGQEIGQGFGKSMVNSVQGAYDSLSKAFTVQGGAADSADKLDKWRQDPSMGQSQIPAIDRVNEVGRINNTVDISSEDLKTMRELAEMKNIQNFVTLTPTVSVTTGDITNEQSVDSIIVKLKTMLETEISSSAQGVYA</sequence>
<dbReference type="RefSeq" id="WP_014187565.1">
    <property type="nucleotide sequence ID" value="NC_016584.1"/>
</dbReference>
<accession>G7WEF0</accession>
<feature type="transmembrane region" description="Helical" evidence="1">
    <location>
        <begin position="311"/>
        <end position="336"/>
    </location>
</feature>
<keyword evidence="1" id="KW-0472">Membrane</keyword>
<reference evidence="2 3" key="2">
    <citation type="journal article" date="2012" name="J. Bacteriol.">
        <title>Complete genome sequences of Desulfosporosinus orientis DSM765T, Desulfosporosinus youngiae DSM17734T, Desulfosporosinus meridiei DSM13257T, and Desulfosporosinus acidiphilus DSM22704T.</title>
        <authorList>
            <person name="Pester M."/>
            <person name="Brambilla E."/>
            <person name="Alazard D."/>
            <person name="Rattei T."/>
            <person name="Weinmaier T."/>
            <person name="Han J."/>
            <person name="Lucas S."/>
            <person name="Lapidus A."/>
            <person name="Cheng J.F."/>
            <person name="Goodwin L."/>
            <person name="Pitluck S."/>
            <person name="Peters L."/>
            <person name="Ovchinnikova G."/>
            <person name="Teshima H."/>
            <person name="Detter J.C."/>
            <person name="Han C.S."/>
            <person name="Tapia R."/>
            <person name="Land M.L."/>
            <person name="Hauser L."/>
            <person name="Kyrpides N.C."/>
            <person name="Ivanova N.N."/>
            <person name="Pagani I."/>
            <person name="Huntmann M."/>
            <person name="Wei C.L."/>
            <person name="Davenport K.W."/>
            <person name="Daligault H."/>
            <person name="Chain P.S."/>
            <person name="Chen A."/>
            <person name="Mavromatis K."/>
            <person name="Markowitz V."/>
            <person name="Szeto E."/>
            <person name="Mikhailova N."/>
            <person name="Pati A."/>
            <person name="Wagner M."/>
            <person name="Woyke T."/>
            <person name="Ollivier B."/>
            <person name="Klenk H.P."/>
            <person name="Spring S."/>
            <person name="Loy A."/>
        </authorList>
    </citation>
    <scope>NUCLEOTIDE SEQUENCE [LARGE SCALE GENOMIC DNA]</scope>
    <source>
        <strain evidence="3">ATCC 19365 / DSM 765 / NCIMB 8382 / VKM B-1628</strain>
    </source>
</reference>
<keyword evidence="3" id="KW-1185">Reference proteome</keyword>
<evidence type="ECO:0000256" key="1">
    <source>
        <dbReference type="SAM" id="Phobius"/>
    </source>
</evidence>
<protein>
    <submittedName>
        <fullName evidence="2">Uncharacterized protein</fullName>
    </submittedName>
</protein>
<dbReference type="KEGG" id="dor:Desor_5387"/>
<dbReference type="HOGENOM" id="CLU_014820_1_0_9"/>
<dbReference type="PATRIC" id="fig|768706.3.peg.5485"/>
<evidence type="ECO:0000313" key="2">
    <source>
        <dbReference type="EMBL" id="AET70763.1"/>
    </source>
</evidence>